<dbReference type="Pfam" id="PF13563">
    <property type="entry name" value="2_5_RNA_ligase2"/>
    <property type="match status" value="1"/>
</dbReference>
<name>A0ABQ1P8D9_9MICC</name>
<dbReference type="RefSeq" id="WP_188668282.1">
    <property type="nucleotide sequence ID" value="NZ_BMJI01000012.1"/>
</dbReference>
<protein>
    <submittedName>
        <fullName evidence="1">Phosphoesterase</fullName>
    </submittedName>
</protein>
<dbReference type="EMBL" id="BMJI01000012">
    <property type="protein sequence ID" value="GGC93114.1"/>
    <property type="molecule type" value="Genomic_DNA"/>
</dbReference>
<organism evidence="1 2">
    <name type="scientific">Tersicoccus solisilvae</name>
    <dbReference type="NCBI Taxonomy" id="1882339"/>
    <lineage>
        <taxon>Bacteria</taxon>
        <taxon>Bacillati</taxon>
        <taxon>Actinomycetota</taxon>
        <taxon>Actinomycetes</taxon>
        <taxon>Micrococcales</taxon>
        <taxon>Micrococcaceae</taxon>
        <taxon>Tersicoccus</taxon>
    </lineage>
</organism>
<keyword evidence="2" id="KW-1185">Reference proteome</keyword>
<evidence type="ECO:0000313" key="2">
    <source>
        <dbReference type="Proteomes" id="UP000597761"/>
    </source>
</evidence>
<comment type="caution">
    <text evidence="1">The sequence shown here is derived from an EMBL/GenBank/DDBJ whole genome shotgun (WGS) entry which is preliminary data.</text>
</comment>
<dbReference type="InterPro" id="IPR009097">
    <property type="entry name" value="Cyclic_Pdiesterase"/>
</dbReference>
<dbReference type="PANTHER" id="PTHR40037:SF1">
    <property type="entry name" value="PHOSPHOESTERASE SAOUHSC_00951-RELATED"/>
    <property type="match status" value="1"/>
</dbReference>
<evidence type="ECO:0000313" key="1">
    <source>
        <dbReference type="EMBL" id="GGC93114.1"/>
    </source>
</evidence>
<dbReference type="SUPFAM" id="SSF55144">
    <property type="entry name" value="LigT-like"/>
    <property type="match status" value="1"/>
</dbReference>
<gene>
    <name evidence="1" type="ORF">GCM10011512_20190</name>
</gene>
<reference evidence="2" key="1">
    <citation type="journal article" date="2019" name="Int. J. Syst. Evol. Microbiol.">
        <title>The Global Catalogue of Microorganisms (GCM) 10K type strain sequencing project: providing services to taxonomists for standard genome sequencing and annotation.</title>
        <authorList>
            <consortium name="The Broad Institute Genomics Platform"/>
            <consortium name="The Broad Institute Genome Sequencing Center for Infectious Disease"/>
            <person name="Wu L."/>
            <person name="Ma J."/>
        </authorList>
    </citation>
    <scope>NUCLEOTIDE SEQUENCE [LARGE SCALE GENOMIC DNA]</scope>
    <source>
        <strain evidence="2">CGMCC 1.15480</strain>
    </source>
</reference>
<dbReference type="InterPro" id="IPR050580">
    <property type="entry name" value="2H_phosphoesterase_YjcG-like"/>
</dbReference>
<sequence>MEALTEGALGVVIAVPGPLAAQLHGWRASFGEAAEALVPPHVTILTHGITDDVDAAVTAVAAVAARTAPFTVVLRGTGSFLPHSPVAFLRLATGARECVDLHEGILAAGIGSGARFPYHPHVTLAQGVDRQALDEALIRFAGFAATFPARALGVFRAGEQEWEQVGEVPLGG</sequence>
<proteinExistence type="predicted"/>
<accession>A0ABQ1P8D9</accession>
<dbReference type="Gene3D" id="3.90.1140.10">
    <property type="entry name" value="Cyclic phosphodiesterase"/>
    <property type="match status" value="1"/>
</dbReference>
<dbReference type="Proteomes" id="UP000597761">
    <property type="component" value="Unassembled WGS sequence"/>
</dbReference>
<dbReference type="PANTHER" id="PTHR40037">
    <property type="entry name" value="PHOSPHOESTERASE YJCG-RELATED"/>
    <property type="match status" value="1"/>
</dbReference>